<evidence type="ECO:0000313" key="2">
    <source>
        <dbReference type="Proteomes" id="UP000676967"/>
    </source>
</evidence>
<name>A0ABM7M0S6_9ACTN</name>
<dbReference type="Proteomes" id="UP000676967">
    <property type="component" value="Chromosome"/>
</dbReference>
<protein>
    <submittedName>
        <fullName evidence="1">Uncharacterized protein</fullName>
    </submittedName>
</protein>
<keyword evidence="2" id="KW-1185">Reference proteome</keyword>
<accession>A0ABM7M0S6</accession>
<dbReference type="RefSeq" id="WP_189334788.1">
    <property type="nucleotide sequence ID" value="NZ_AP023356.1"/>
</dbReference>
<dbReference type="EMBL" id="AP023356">
    <property type="protein sequence ID" value="BCJ45187.1"/>
    <property type="molecule type" value="Genomic_DNA"/>
</dbReference>
<organism evidence="1 2">
    <name type="scientific">Actinoplanes ianthinogenes</name>
    <dbReference type="NCBI Taxonomy" id="122358"/>
    <lineage>
        <taxon>Bacteria</taxon>
        <taxon>Bacillati</taxon>
        <taxon>Actinomycetota</taxon>
        <taxon>Actinomycetes</taxon>
        <taxon>Micromonosporales</taxon>
        <taxon>Micromonosporaceae</taxon>
        <taxon>Actinoplanes</taxon>
    </lineage>
</organism>
<gene>
    <name evidence="1" type="ORF">Aiant_58440</name>
</gene>
<proteinExistence type="predicted"/>
<sequence>MLPPARTRDEAHLYMDLHGCPRCGSVAVAWAESLADADGVLARRYAGACEDCGLDREFLFRLPERATPPAPGESVTFGAADDPSQLFDAGEWVAIADMSTLASGLAELPPDEARESAAIAAACYDEALKFLPAGADRLPDRAFWSVAGREFRQRSPHRFSRDDLIAAAARARHGR</sequence>
<evidence type="ECO:0000313" key="1">
    <source>
        <dbReference type="EMBL" id="BCJ45187.1"/>
    </source>
</evidence>
<reference evidence="1 2" key="1">
    <citation type="submission" date="2020-08" db="EMBL/GenBank/DDBJ databases">
        <title>Whole genome shotgun sequence of Actinoplanes ianthinogenes NBRC 13996.</title>
        <authorList>
            <person name="Komaki H."/>
            <person name="Tamura T."/>
        </authorList>
    </citation>
    <scope>NUCLEOTIDE SEQUENCE [LARGE SCALE GENOMIC DNA]</scope>
    <source>
        <strain evidence="1 2">NBRC 13996</strain>
    </source>
</reference>